<name>A0ABT5YUS8_9ACTN</name>
<dbReference type="Gene3D" id="3.40.50.20">
    <property type="match status" value="1"/>
</dbReference>
<reference evidence="4 5" key="1">
    <citation type="submission" date="2023-03" db="EMBL/GenBank/DDBJ databases">
        <title>Draft genome sequence of type strain Streptomyces ferralitis JCM 14344.</title>
        <authorList>
            <person name="Klaysubun C."/>
            <person name="Duangmal K."/>
        </authorList>
    </citation>
    <scope>NUCLEOTIDE SEQUENCE [LARGE SCALE GENOMIC DNA]</scope>
    <source>
        <strain evidence="4 5">JCM 14344</strain>
    </source>
</reference>
<keyword evidence="5" id="KW-1185">Reference proteome</keyword>
<dbReference type="Proteomes" id="UP001220022">
    <property type="component" value="Unassembled WGS sequence"/>
</dbReference>
<dbReference type="PANTHER" id="PTHR21621:SF0">
    <property type="entry name" value="BETA-CITRYLGLUTAMATE SYNTHASE B-RELATED"/>
    <property type="match status" value="1"/>
</dbReference>
<evidence type="ECO:0000256" key="1">
    <source>
        <dbReference type="PROSITE-ProRule" id="PRU00409"/>
    </source>
</evidence>
<dbReference type="InterPro" id="IPR013651">
    <property type="entry name" value="ATP-grasp_RimK-type"/>
</dbReference>
<sequence length="316" mass="33349">MRLCFIVEDCYRRDSMPLAVARQLAEWNHHIDVFEPGRSIAKISDPAHEGSHDAWILKTVSGGPGLSVLEAVAASGLNTINDARAIRLVRDKAVAAAIARRAGLAFPLTYFAAGPALLHQIPDEHYPLVVKPTGGNSGRAVHLVSKPAELSGIASSLAGEGFLLAQPYVVNPGVDVKVYSIGGELHATIHRSPLHPGLPVRGHRTALTAELAQVTTAVGEVFGLDLFGVDLLEGPDGWVVVDVNDFPSFRCVPNAVQRVARKILRLAAAGRTQRAEGAATLLTTARVSADDREGDGQAGPSPLVPAADEHTGARLP</sequence>
<organism evidence="4 5">
    <name type="scientific">Streptantibioticus ferralitis</name>
    <dbReference type="NCBI Taxonomy" id="236510"/>
    <lineage>
        <taxon>Bacteria</taxon>
        <taxon>Bacillati</taxon>
        <taxon>Actinomycetota</taxon>
        <taxon>Actinomycetes</taxon>
        <taxon>Kitasatosporales</taxon>
        <taxon>Streptomycetaceae</taxon>
        <taxon>Streptantibioticus</taxon>
    </lineage>
</organism>
<accession>A0ABT5YUS8</accession>
<dbReference type="SUPFAM" id="SSF56059">
    <property type="entry name" value="Glutathione synthetase ATP-binding domain-like"/>
    <property type="match status" value="1"/>
</dbReference>
<dbReference type="InterPro" id="IPR011761">
    <property type="entry name" value="ATP-grasp"/>
</dbReference>
<feature type="domain" description="ATP-grasp" evidence="3">
    <location>
        <begin position="96"/>
        <end position="272"/>
    </location>
</feature>
<gene>
    <name evidence="4" type="ORF">P2L57_04895</name>
</gene>
<dbReference type="InterPro" id="IPR005479">
    <property type="entry name" value="CPAse_ATP-bd"/>
</dbReference>
<feature type="region of interest" description="Disordered" evidence="2">
    <location>
        <begin position="286"/>
        <end position="316"/>
    </location>
</feature>
<dbReference type="Gene3D" id="3.30.470.20">
    <property type="entry name" value="ATP-grasp fold, B domain"/>
    <property type="match status" value="1"/>
</dbReference>
<dbReference type="PROSITE" id="PS50975">
    <property type="entry name" value="ATP_GRASP"/>
    <property type="match status" value="1"/>
</dbReference>
<dbReference type="RefSeq" id="WP_275808761.1">
    <property type="nucleotide sequence ID" value="NZ_BAAANM010000012.1"/>
</dbReference>
<proteinExistence type="predicted"/>
<dbReference type="Pfam" id="PF08443">
    <property type="entry name" value="RimK"/>
    <property type="match status" value="1"/>
</dbReference>
<comment type="caution">
    <text evidence="4">The sequence shown here is derived from an EMBL/GenBank/DDBJ whole genome shotgun (WGS) entry which is preliminary data.</text>
</comment>
<keyword evidence="1" id="KW-0547">Nucleotide-binding</keyword>
<dbReference type="EMBL" id="JARHTQ010000002">
    <property type="protein sequence ID" value="MDF2255091.1"/>
    <property type="molecule type" value="Genomic_DNA"/>
</dbReference>
<evidence type="ECO:0000259" key="3">
    <source>
        <dbReference type="PROSITE" id="PS50975"/>
    </source>
</evidence>
<keyword evidence="1" id="KW-0067">ATP-binding</keyword>
<feature type="compositionally biased region" description="Basic and acidic residues" evidence="2">
    <location>
        <begin position="307"/>
        <end position="316"/>
    </location>
</feature>
<protein>
    <recommendedName>
        <fullName evidence="3">ATP-grasp domain-containing protein</fullName>
    </recommendedName>
</protein>
<evidence type="ECO:0000313" key="4">
    <source>
        <dbReference type="EMBL" id="MDF2255091.1"/>
    </source>
</evidence>
<evidence type="ECO:0000256" key="2">
    <source>
        <dbReference type="SAM" id="MobiDB-lite"/>
    </source>
</evidence>
<dbReference type="PANTHER" id="PTHR21621">
    <property type="entry name" value="RIBOSOMAL PROTEIN S6 MODIFICATION PROTEIN"/>
    <property type="match status" value="1"/>
</dbReference>
<evidence type="ECO:0000313" key="5">
    <source>
        <dbReference type="Proteomes" id="UP001220022"/>
    </source>
</evidence>
<dbReference type="PROSITE" id="PS00866">
    <property type="entry name" value="CPSASE_1"/>
    <property type="match status" value="1"/>
</dbReference>